<dbReference type="AlphaFoldDB" id="A0A0E9T977"/>
<reference evidence="1" key="2">
    <citation type="journal article" date="2015" name="Fish Shellfish Immunol.">
        <title>Early steps in the European eel (Anguilla anguilla)-Vibrio vulnificus interaction in the gills: Role of the RtxA13 toxin.</title>
        <authorList>
            <person name="Callol A."/>
            <person name="Pajuelo D."/>
            <person name="Ebbesson L."/>
            <person name="Teles M."/>
            <person name="MacKenzie S."/>
            <person name="Amaro C."/>
        </authorList>
    </citation>
    <scope>NUCLEOTIDE SEQUENCE</scope>
</reference>
<accession>A0A0E9T977</accession>
<dbReference type="EMBL" id="GBXM01058371">
    <property type="protein sequence ID" value="JAH50206.1"/>
    <property type="molecule type" value="Transcribed_RNA"/>
</dbReference>
<reference evidence="1" key="1">
    <citation type="submission" date="2014-11" db="EMBL/GenBank/DDBJ databases">
        <authorList>
            <person name="Amaro Gonzalez C."/>
        </authorList>
    </citation>
    <scope>NUCLEOTIDE SEQUENCE</scope>
</reference>
<name>A0A0E9T977_ANGAN</name>
<protein>
    <submittedName>
        <fullName evidence="1">Uncharacterized protein</fullName>
    </submittedName>
</protein>
<sequence>MALHPSLIHTENTVPAVIAWL</sequence>
<evidence type="ECO:0000313" key="1">
    <source>
        <dbReference type="EMBL" id="JAH50206.1"/>
    </source>
</evidence>
<organism evidence="1">
    <name type="scientific">Anguilla anguilla</name>
    <name type="common">European freshwater eel</name>
    <name type="synonym">Muraena anguilla</name>
    <dbReference type="NCBI Taxonomy" id="7936"/>
    <lineage>
        <taxon>Eukaryota</taxon>
        <taxon>Metazoa</taxon>
        <taxon>Chordata</taxon>
        <taxon>Craniata</taxon>
        <taxon>Vertebrata</taxon>
        <taxon>Euteleostomi</taxon>
        <taxon>Actinopterygii</taxon>
        <taxon>Neopterygii</taxon>
        <taxon>Teleostei</taxon>
        <taxon>Anguilliformes</taxon>
        <taxon>Anguillidae</taxon>
        <taxon>Anguilla</taxon>
    </lineage>
</organism>
<proteinExistence type="predicted"/>